<feature type="compositionally biased region" description="Acidic residues" evidence="1">
    <location>
        <begin position="558"/>
        <end position="567"/>
    </location>
</feature>
<dbReference type="RefSeq" id="XP_016643399.1">
    <property type="nucleotide sequence ID" value="XM_016787054.1"/>
</dbReference>
<dbReference type="VEuPathDB" id="FungiDB:SAPIO_CDS4528"/>
<evidence type="ECO:0000256" key="1">
    <source>
        <dbReference type="SAM" id="MobiDB-lite"/>
    </source>
</evidence>
<feature type="region of interest" description="Disordered" evidence="1">
    <location>
        <begin position="396"/>
        <end position="418"/>
    </location>
</feature>
<comment type="caution">
    <text evidence="2">The sequence shown here is derived from an EMBL/GenBank/DDBJ whole genome shotgun (WGS) entry which is preliminary data.</text>
</comment>
<dbReference type="GeneID" id="27723600"/>
<dbReference type="HOGENOM" id="CLU_006241_2_0_1"/>
<dbReference type="Pfam" id="PF07093">
    <property type="entry name" value="SGT1"/>
    <property type="match status" value="1"/>
</dbReference>
<sequence>MEESVRRPKTWEELKEQYGGLDIQLAENCVEYALFLLTEYPNGGGARKHLATLETIRKAALELSAKLTKDFIWQREEFTLSIKHDAGLIYLHGVSDYGDSVEDEWLVVYILREISKLYPQAWIRVWDADGEFLLVEAANVTPKWLSPTMDQNRSWIHNGRLYIIPPDKSASYIPGPLTLSDALTNIKANPDSLFHSPRVEKEAFYRLEKYPRYITLSLHHARVRIPRKLAYLLHEQPKAVAPAVEKFYLRDAVGLKSIMLDSSSLHFPPEDFVTVSVRFTRVLYAQLYSQRFEPPPRWKAVLERAIGKSPAARVTAADSKLRLQAEIGMKLTCGFELMVNKASKSNSRVVREVSLLLQDVEEDGPESLPTDEEIKSWKDVDRDDDDSWMDVDFGELEKELGGSRGADQGSTSKRGFGDLNAQDDLRKIVSRFEDFLNDEAAGVEGAEFDEEESSSEEDGEGEIVSEEEDRDVSLDEKEFTRLMKEVMGLSSEAVKGKSVQPQPTEAGGDNFDMEEIQKLTEGMEAELKEHGALSLDLAPKKRAVLKGKKDSDDREGSVEESGDDEEINVDYNLAKNILESFKGQAGTAGPVSNILGMMGIQLPRDEEDDSTSDGEGYPTNQGKHQSGS</sequence>
<evidence type="ECO:0008006" key="4">
    <source>
        <dbReference type="Google" id="ProtNLM"/>
    </source>
</evidence>
<feature type="compositionally biased region" description="Acidic residues" evidence="1">
    <location>
        <begin position="361"/>
        <end position="371"/>
    </location>
</feature>
<proteinExistence type="predicted"/>
<dbReference type="KEGG" id="sapo:SAPIO_CDS4528"/>
<feature type="region of interest" description="Disordered" evidence="1">
    <location>
        <begin position="492"/>
        <end position="511"/>
    </location>
</feature>
<accession>A0A084G8D8</accession>
<dbReference type="EMBL" id="JOWA01000092">
    <property type="protein sequence ID" value="KEZ43600.1"/>
    <property type="molecule type" value="Genomic_DNA"/>
</dbReference>
<evidence type="ECO:0000313" key="3">
    <source>
        <dbReference type="Proteomes" id="UP000028545"/>
    </source>
</evidence>
<dbReference type="PANTHER" id="PTHR13060">
    <property type="entry name" value="SGT1 PROTEIN HSGT1 SUPPRESSOR OF GCR2"/>
    <property type="match status" value="1"/>
</dbReference>
<feature type="compositionally biased region" description="Acidic residues" evidence="1">
    <location>
        <begin position="446"/>
        <end position="470"/>
    </location>
</feature>
<dbReference type="InterPro" id="IPR010770">
    <property type="entry name" value="Ecd"/>
</dbReference>
<dbReference type="AlphaFoldDB" id="A0A084G8D8"/>
<keyword evidence="3" id="KW-1185">Reference proteome</keyword>
<dbReference type="GO" id="GO:0005634">
    <property type="term" value="C:nucleus"/>
    <property type="evidence" value="ECO:0007669"/>
    <property type="project" value="TreeGrafter"/>
</dbReference>
<feature type="region of interest" description="Disordered" evidence="1">
    <location>
        <begin position="442"/>
        <end position="473"/>
    </location>
</feature>
<reference evidence="2 3" key="1">
    <citation type="journal article" date="2014" name="Genome Announc.">
        <title>Draft genome sequence of the pathogenic fungus Scedosporium apiospermum.</title>
        <authorList>
            <person name="Vandeputte P."/>
            <person name="Ghamrawi S."/>
            <person name="Rechenmann M."/>
            <person name="Iltis A."/>
            <person name="Giraud S."/>
            <person name="Fleury M."/>
            <person name="Thornton C."/>
            <person name="Delhaes L."/>
            <person name="Meyer W."/>
            <person name="Papon N."/>
            <person name="Bouchara J.P."/>
        </authorList>
    </citation>
    <scope>NUCLEOTIDE SEQUENCE [LARGE SCALE GENOMIC DNA]</scope>
    <source>
        <strain evidence="2 3">IHEM 14462</strain>
    </source>
</reference>
<feature type="compositionally biased region" description="Polar residues" evidence="1">
    <location>
        <begin position="618"/>
        <end position="628"/>
    </location>
</feature>
<dbReference type="OrthoDB" id="27237at2759"/>
<dbReference type="Proteomes" id="UP000028545">
    <property type="component" value="Unassembled WGS sequence"/>
</dbReference>
<dbReference type="OMA" id="TKDYIWQ"/>
<dbReference type="PANTHER" id="PTHR13060:SF0">
    <property type="entry name" value="PROTEIN ECDYSONELESS HOMOLOG"/>
    <property type="match status" value="1"/>
</dbReference>
<organism evidence="2 3">
    <name type="scientific">Pseudallescheria apiosperma</name>
    <name type="common">Scedosporium apiospermum</name>
    <dbReference type="NCBI Taxonomy" id="563466"/>
    <lineage>
        <taxon>Eukaryota</taxon>
        <taxon>Fungi</taxon>
        <taxon>Dikarya</taxon>
        <taxon>Ascomycota</taxon>
        <taxon>Pezizomycotina</taxon>
        <taxon>Sordariomycetes</taxon>
        <taxon>Hypocreomycetidae</taxon>
        <taxon>Microascales</taxon>
        <taxon>Microascaceae</taxon>
        <taxon>Scedosporium</taxon>
    </lineage>
</organism>
<feature type="region of interest" description="Disordered" evidence="1">
    <location>
        <begin position="583"/>
        <end position="628"/>
    </location>
</feature>
<feature type="region of interest" description="Disordered" evidence="1">
    <location>
        <begin position="541"/>
        <end position="567"/>
    </location>
</feature>
<feature type="compositionally biased region" description="Basic and acidic residues" evidence="1">
    <location>
        <begin position="372"/>
        <end position="381"/>
    </location>
</feature>
<feature type="region of interest" description="Disordered" evidence="1">
    <location>
        <begin position="361"/>
        <end position="381"/>
    </location>
</feature>
<evidence type="ECO:0000313" key="2">
    <source>
        <dbReference type="EMBL" id="KEZ43600.1"/>
    </source>
</evidence>
<name>A0A084G8D8_PSEDA</name>
<feature type="compositionally biased region" description="Basic and acidic residues" evidence="1">
    <location>
        <begin position="547"/>
        <end position="557"/>
    </location>
</feature>
<gene>
    <name evidence="2" type="ORF">SAPIO_CDS4528</name>
</gene>
<protein>
    <recommendedName>
        <fullName evidence="4">Regulatory factor Sgt1</fullName>
    </recommendedName>
</protein>